<dbReference type="GO" id="GO:0006428">
    <property type="term" value="P:isoleucyl-tRNA aminoacylation"/>
    <property type="evidence" value="ECO:0007669"/>
    <property type="project" value="UniProtKB-UniRule"/>
</dbReference>
<comment type="subcellular location">
    <subcellularLocation>
        <location evidence="10">Cytoplasm</location>
    </subcellularLocation>
</comment>
<evidence type="ECO:0000256" key="7">
    <source>
        <dbReference type="ARBA" id="ARBA00023146"/>
    </source>
</evidence>
<dbReference type="InterPro" id="IPR033708">
    <property type="entry name" value="Anticodon_Ile_BEm"/>
</dbReference>
<dbReference type="PANTHER" id="PTHR42765">
    <property type="entry name" value="SOLEUCYL-TRNA SYNTHETASE"/>
    <property type="match status" value="1"/>
</dbReference>
<dbReference type="InterPro" id="IPR002300">
    <property type="entry name" value="aa-tRNA-synth_Ia"/>
</dbReference>
<dbReference type="GO" id="GO:0005829">
    <property type="term" value="C:cytosol"/>
    <property type="evidence" value="ECO:0007669"/>
    <property type="project" value="TreeGrafter"/>
</dbReference>
<comment type="subunit">
    <text evidence="10">Monomer.</text>
</comment>
<evidence type="ECO:0000259" key="11">
    <source>
        <dbReference type="Pfam" id="PF00133"/>
    </source>
</evidence>
<comment type="caution">
    <text evidence="10">Lacks conserved residue(s) required for the propagation of feature annotation.</text>
</comment>
<dbReference type="Pfam" id="PF08264">
    <property type="entry name" value="Anticodon_1"/>
    <property type="match status" value="1"/>
</dbReference>
<dbReference type="SUPFAM" id="SSF47323">
    <property type="entry name" value="Anticodon-binding domain of a subclass of class I aminoacyl-tRNA synthetases"/>
    <property type="match status" value="1"/>
</dbReference>
<comment type="similarity">
    <text evidence="1 10">Belongs to the class-I aminoacyl-tRNA synthetase family. IleS type 1 subfamily.</text>
</comment>
<dbReference type="NCBIfam" id="TIGR00392">
    <property type="entry name" value="ileS"/>
    <property type="match status" value="1"/>
</dbReference>
<dbReference type="GO" id="GO:0000049">
    <property type="term" value="F:tRNA binding"/>
    <property type="evidence" value="ECO:0007669"/>
    <property type="project" value="InterPro"/>
</dbReference>
<evidence type="ECO:0000313" key="14">
    <source>
        <dbReference type="Proteomes" id="UP000027100"/>
    </source>
</evidence>
<keyword evidence="5 10" id="KW-0067">ATP-binding</keyword>
<dbReference type="InterPro" id="IPR001412">
    <property type="entry name" value="aa-tRNA-synth_I_CS"/>
</dbReference>
<feature type="domain" description="Aminoacyl-tRNA synthetase class Ia" evidence="11">
    <location>
        <begin position="35"/>
        <end position="712"/>
    </location>
</feature>
<keyword evidence="7 10" id="KW-0030">Aminoacyl-tRNA synthetase</keyword>
<dbReference type="InterPro" id="IPR023585">
    <property type="entry name" value="Ile-tRNA-ligase_type1"/>
</dbReference>
<sequence>MTESTAPERDYRDTLFLPKTEFPMRAGLPKAEPEWIKRWDALGLYEKLRADAKGRDPFILHDGPPYANGHIHLGTALNKIIKDIIVRSHQMQGFDASYLPGWDCHGLPIEWKVEEEFRSKNRPKDSVPPAEFRAACRAYAEHWVGVQKAEFRALGIEGEWDNPYLTMAFESEAMIVSEFLDMAMKGGLVRGAKPIMWSPVERTALAEAEVEYHDRKVPVVWVKFPVVALEGAQHEYSAEDGGWNRSKEEYSILGKASVVIWTTTPWTIPANQAVSYSELIQYRVYRVDAVDTEKDFTPFAKVDEYLIIAENRATEVFEKAFVTKWTEMFPLMKVEHLSLLRLAHPLHALSPFFQHPIPLLAGDHVTDDAGTGFVHTAPAHGEDDFDVWVNSGHTTQEIRQIVDPDGKYTDEVPAPLAGLDIIVTSGKKRGEAGKANNEVIRLLAESGNLLARGITTIRDAHSWRSKAPVIRRATPQWFIAMDKPVHGGKTLRELALKGIADTEFFPPTGRNRLQAMVEGRPDWLISRQRNWGVPITLFVNAKGEPHTAALSKEQADKLNANIKAAIEKTGVDGWFATPDADFFAGTGVSPEGWEKVTDVLDVWFDSGTTHAFALRKRGIIDNATGQADVYMEGSDQHRGWFQSSLLESCATRGMAPYKKVVTHGFIVDADGKKMSKSIGNTIEPQQVQKDYGIEILRIWTASADYMEDLRISDEIIKGTVETYRKLRNTLRYLLGALDGYTAEESVLFSPSKYEPVFESSLTVRAMPGLERFMLHRLAELDAQVRAAYANFDFKRVMTLLINFVNVELSAVYFDIRKDSLYCDPAFATAKAWDSETSAYGDRRRAARTVMAAVFERLLGWLAPVMPFTTDEAFGESHLKGTAPSVHLTLFPPTPEAWKDDALAARWEKIFAVRRVVTGALEVERREKRIGASLEAAPKVIIADKALIDAFEGESAADIFITSGAELVLAAEGPSGAFTLPDAPGIWVVPEKATGIKCRRSWKYFDPATADPAFPDITPRDALAVKAWDKVAG</sequence>
<dbReference type="InterPro" id="IPR002301">
    <property type="entry name" value="Ile-tRNA-ligase"/>
</dbReference>
<feature type="short sequence motif" description="'KMSKS' region" evidence="10">
    <location>
        <begin position="673"/>
        <end position="677"/>
    </location>
</feature>
<dbReference type="FunFam" id="3.40.50.620:FF:000042">
    <property type="entry name" value="Isoleucine--tRNA ligase"/>
    <property type="match status" value="1"/>
</dbReference>
<evidence type="ECO:0000256" key="2">
    <source>
        <dbReference type="ARBA" id="ARBA00022490"/>
    </source>
</evidence>
<evidence type="ECO:0000256" key="4">
    <source>
        <dbReference type="ARBA" id="ARBA00022741"/>
    </source>
</evidence>
<keyword evidence="6 10" id="KW-0648">Protein biosynthesis</keyword>
<dbReference type="InterPro" id="IPR014729">
    <property type="entry name" value="Rossmann-like_a/b/a_fold"/>
</dbReference>
<evidence type="ECO:0000256" key="8">
    <source>
        <dbReference type="ARBA" id="ARBA00025217"/>
    </source>
</evidence>
<dbReference type="GO" id="GO:0002161">
    <property type="term" value="F:aminoacyl-tRNA deacylase activity"/>
    <property type="evidence" value="ECO:0007669"/>
    <property type="project" value="InterPro"/>
</dbReference>
<dbReference type="PANTHER" id="PTHR42765:SF1">
    <property type="entry name" value="ISOLEUCINE--TRNA LIGASE, MITOCHONDRIAL"/>
    <property type="match status" value="1"/>
</dbReference>
<protein>
    <recommendedName>
        <fullName evidence="10">Isoleucine--tRNA ligase</fullName>
        <ecNumber evidence="10">6.1.1.5</ecNumber>
    </recommendedName>
    <alternativeName>
        <fullName evidence="10">Isoleucyl-tRNA synthetase</fullName>
        <shortName evidence="10">IleRS</shortName>
    </alternativeName>
</protein>
<comment type="catalytic activity">
    <reaction evidence="9 10">
        <text>tRNA(Ile) + L-isoleucine + ATP = L-isoleucyl-tRNA(Ile) + AMP + diphosphate</text>
        <dbReference type="Rhea" id="RHEA:11060"/>
        <dbReference type="Rhea" id="RHEA-COMP:9666"/>
        <dbReference type="Rhea" id="RHEA-COMP:9695"/>
        <dbReference type="ChEBI" id="CHEBI:30616"/>
        <dbReference type="ChEBI" id="CHEBI:33019"/>
        <dbReference type="ChEBI" id="CHEBI:58045"/>
        <dbReference type="ChEBI" id="CHEBI:78442"/>
        <dbReference type="ChEBI" id="CHEBI:78528"/>
        <dbReference type="ChEBI" id="CHEBI:456215"/>
        <dbReference type="EC" id="6.1.1.5"/>
    </reaction>
</comment>
<dbReference type="PATRIC" id="fig|1280954.3.peg.3542"/>
<evidence type="ECO:0000256" key="1">
    <source>
        <dbReference type="ARBA" id="ARBA00006887"/>
    </source>
</evidence>
<dbReference type="EC" id="6.1.1.5" evidence="10"/>
<dbReference type="PRINTS" id="PR00984">
    <property type="entry name" value="TRNASYNTHILE"/>
</dbReference>
<dbReference type="HAMAP" id="MF_02002">
    <property type="entry name" value="Ile_tRNA_synth_type1"/>
    <property type="match status" value="1"/>
</dbReference>
<dbReference type="RefSeq" id="WP_035601830.1">
    <property type="nucleotide sequence ID" value="NZ_ARYM01000030.1"/>
</dbReference>
<dbReference type="STRING" id="1280954.HPO_17574"/>
<gene>
    <name evidence="10" type="primary">ileS</name>
    <name evidence="13" type="ORF">HPO_17574</name>
</gene>
<keyword evidence="2 10" id="KW-0963">Cytoplasm</keyword>
<organism evidence="13 14">
    <name type="scientific">Hyphomonas polymorpha PS728</name>
    <dbReference type="NCBI Taxonomy" id="1280954"/>
    <lineage>
        <taxon>Bacteria</taxon>
        <taxon>Pseudomonadati</taxon>
        <taxon>Pseudomonadota</taxon>
        <taxon>Alphaproteobacteria</taxon>
        <taxon>Hyphomonadales</taxon>
        <taxon>Hyphomonadaceae</taxon>
        <taxon>Hyphomonas</taxon>
    </lineage>
</organism>
<feature type="binding site" evidence="10">
    <location>
        <position position="676"/>
    </location>
    <ligand>
        <name>ATP</name>
        <dbReference type="ChEBI" id="CHEBI:30616"/>
    </ligand>
</feature>
<dbReference type="AlphaFoldDB" id="A0A062V9U0"/>
<accession>A0A062V9U0</accession>
<feature type="short sequence motif" description="'HIGH' region" evidence="10">
    <location>
        <begin position="65"/>
        <end position="75"/>
    </location>
</feature>
<keyword evidence="4 10" id="KW-0547">Nucleotide-binding</keyword>
<dbReference type="EMBL" id="ARYM01000030">
    <property type="protein sequence ID" value="KCZ96905.1"/>
    <property type="molecule type" value="Genomic_DNA"/>
</dbReference>
<dbReference type="InterPro" id="IPR009008">
    <property type="entry name" value="Val/Leu/Ile-tRNA-synth_edit"/>
</dbReference>
<evidence type="ECO:0000256" key="5">
    <source>
        <dbReference type="ARBA" id="ARBA00022840"/>
    </source>
</evidence>
<evidence type="ECO:0000256" key="6">
    <source>
        <dbReference type="ARBA" id="ARBA00022917"/>
    </source>
</evidence>
<dbReference type="SUPFAM" id="SSF50677">
    <property type="entry name" value="ValRS/IleRS/LeuRS editing domain"/>
    <property type="match status" value="1"/>
</dbReference>
<reference evidence="13 14" key="1">
    <citation type="journal article" date="2014" name="Antonie Van Leeuwenhoek">
        <title>Hyphomonas beringensis sp. nov. and Hyphomonas chukchiensis sp. nov., isolated from surface seawater of the Bering Sea and Chukchi Sea.</title>
        <authorList>
            <person name="Li C."/>
            <person name="Lai Q."/>
            <person name="Li G."/>
            <person name="Dong C."/>
            <person name="Wang J."/>
            <person name="Liao Y."/>
            <person name="Shao Z."/>
        </authorList>
    </citation>
    <scope>NUCLEOTIDE SEQUENCE [LARGE SCALE GENOMIC DNA]</scope>
    <source>
        <strain evidence="13 14">PS728</strain>
    </source>
</reference>
<proteinExistence type="inferred from homology"/>
<dbReference type="PROSITE" id="PS00178">
    <property type="entry name" value="AA_TRNA_LIGASE_I"/>
    <property type="match status" value="1"/>
</dbReference>
<dbReference type="Gene3D" id="3.90.740.10">
    <property type="entry name" value="Valyl/Leucyl/Isoleucyl-tRNA synthetase, editing domain"/>
    <property type="match status" value="1"/>
</dbReference>
<dbReference type="OrthoDB" id="9810365at2"/>
<dbReference type="InterPro" id="IPR050081">
    <property type="entry name" value="Ile-tRNA_ligase"/>
</dbReference>
<dbReference type="eggNOG" id="COG0060">
    <property type="taxonomic scope" value="Bacteria"/>
</dbReference>
<feature type="domain" description="Methionyl/Valyl/Leucyl/Isoleucyl-tRNA synthetase anticodon-binding" evidence="12">
    <location>
        <begin position="771"/>
        <end position="935"/>
    </location>
</feature>
<keyword evidence="3 10" id="KW-0436">Ligase</keyword>
<evidence type="ECO:0000259" key="12">
    <source>
        <dbReference type="Pfam" id="PF08264"/>
    </source>
</evidence>
<evidence type="ECO:0000256" key="9">
    <source>
        <dbReference type="ARBA" id="ARBA00048359"/>
    </source>
</evidence>
<feature type="binding site" evidence="10">
    <location>
        <position position="632"/>
    </location>
    <ligand>
        <name>L-isoleucyl-5'-AMP</name>
        <dbReference type="ChEBI" id="CHEBI:178002"/>
    </ligand>
</feature>
<comment type="function">
    <text evidence="8 10">Catalyzes the attachment of isoleucine to tRNA(Ile). As IleRS can inadvertently accommodate and process structurally similar amino acids such as valine, to avoid such errors it has two additional distinct tRNA(Ile)-dependent editing activities. One activity is designated as 'pretransfer' editing and involves the hydrolysis of activated Val-AMP. The other activity is designated 'posttransfer' editing and involves deacylation of mischarged Val-tRNA(Ile).</text>
</comment>
<dbReference type="CDD" id="cd07960">
    <property type="entry name" value="Anticodon_Ia_Ile_BEm"/>
    <property type="match status" value="1"/>
</dbReference>
<name>A0A062V9U0_9PROT</name>
<dbReference type="SUPFAM" id="SSF52374">
    <property type="entry name" value="Nucleotidylyl transferase"/>
    <property type="match status" value="1"/>
</dbReference>
<comment type="caution">
    <text evidence="13">The sequence shown here is derived from an EMBL/GenBank/DDBJ whole genome shotgun (WGS) entry which is preliminary data.</text>
</comment>
<dbReference type="InterPro" id="IPR013155">
    <property type="entry name" value="M/V/L/I-tRNA-synth_anticd-bd"/>
</dbReference>
<dbReference type="Gene3D" id="3.40.50.620">
    <property type="entry name" value="HUPs"/>
    <property type="match status" value="2"/>
</dbReference>
<keyword evidence="14" id="KW-1185">Reference proteome</keyword>
<dbReference type="GO" id="GO:0005524">
    <property type="term" value="F:ATP binding"/>
    <property type="evidence" value="ECO:0007669"/>
    <property type="project" value="UniProtKB-UniRule"/>
</dbReference>
<dbReference type="GO" id="GO:0004822">
    <property type="term" value="F:isoleucine-tRNA ligase activity"/>
    <property type="evidence" value="ECO:0007669"/>
    <property type="project" value="UniProtKB-UniRule"/>
</dbReference>
<evidence type="ECO:0000256" key="10">
    <source>
        <dbReference type="HAMAP-Rule" id="MF_02002"/>
    </source>
</evidence>
<evidence type="ECO:0000313" key="13">
    <source>
        <dbReference type="EMBL" id="KCZ96905.1"/>
    </source>
</evidence>
<dbReference type="Gene3D" id="1.10.730.20">
    <property type="match status" value="1"/>
</dbReference>
<dbReference type="InterPro" id="IPR009080">
    <property type="entry name" value="tRNAsynth_Ia_anticodon-bd"/>
</dbReference>
<evidence type="ECO:0000256" key="3">
    <source>
        <dbReference type="ARBA" id="ARBA00022598"/>
    </source>
</evidence>
<dbReference type="Pfam" id="PF00133">
    <property type="entry name" value="tRNA-synt_1"/>
    <property type="match status" value="1"/>
</dbReference>
<dbReference type="Proteomes" id="UP000027100">
    <property type="component" value="Unassembled WGS sequence"/>
</dbReference>
<comment type="domain">
    <text evidence="10">IleRS has two distinct active sites: one for aminoacylation and one for editing. The misactivated valine is translocated from the active site to the editing site, which sterically excludes the correctly activated isoleucine. The single editing site contains two valyl binding pockets, one specific for each substrate (Val-AMP or Val-tRNA(Ile)).</text>
</comment>